<dbReference type="AlphaFoldDB" id="A0A7I8KPC0"/>
<dbReference type="PANTHER" id="PTHR47001:SF1">
    <property type="entry name" value="TRANSCRIPTION FACTOR BHLH11"/>
    <property type="match status" value="1"/>
</dbReference>
<keyword evidence="6" id="KW-0175">Coiled coil</keyword>
<feature type="compositionally biased region" description="Basic and acidic residues" evidence="7">
    <location>
        <begin position="204"/>
        <end position="218"/>
    </location>
</feature>
<protein>
    <recommendedName>
        <fullName evidence="8">BHLH domain-containing protein</fullName>
    </recommendedName>
</protein>
<evidence type="ECO:0000259" key="8">
    <source>
        <dbReference type="PROSITE" id="PS50888"/>
    </source>
</evidence>
<accession>A0A7I8KPC0</accession>
<dbReference type="CDD" id="cd11446">
    <property type="entry name" value="bHLH_AtILR3_like"/>
    <property type="match status" value="1"/>
</dbReference>
<dbReference type="OrthoDB" id="515493at2759"/>
<dbReference type="Proteomes" id="UP000663760">
    <property type="component" value="Chromosome 7"/>
</dbReference>
<proteinExistence type="inferred from homology"/>
<dbReference type="GO" id="GO:0003677">
    <property type="term" value="F:DNA binding"/>
    <property type="evidence" value="ECO:0007669"/>
    <property type="project" value="UniProtKB-KW"/>
</dbReference>
<dbReference type="Gene3D" id="4.10.280.10">
    <property type="entry name" value="Helix-loop-helix DNA-binding domain"/>
    <property type="match status" value="1"/>
</dbReference>
<evidence type="ECO:0000256" key="3">
    <source>
        <dbReference type="ARBA" id="ARBA00023125"/>
    </source>
</evidence>
<dbReference type="PROSITE" id="PS50888">
    <property type="entry name" value="BHLH"/>
    <property type="match status" value="1"/>
</dbReference>
<dbReference type="GO" id="GO:0006879">
    <property type="term" value="P:intracellular iron ion homeostasis"/>
    <property type="evidence" value="ECO:0007669"/>
    <property type="project" value="InterPro"/>
</dbReference>
<evidence type="ECO:0000256" key="5">
    <source>
        <dbReference type="ARBA" id="ARBA00023242"/>
    </source>
</evidence>
<evidence type="ECO:0000256" key="2">
    <source>
        <dbReference type="ARBA" id="ARBA00023015"/>
    </source>
</evidence>
<dbReference type="SUPFAM" id="SSF47459">
    <property type="entry name" value="HLH, helix-loop-helix DNA-binding domain"/>
    <property type="match status" value="1"/>
</dbReference>
<feature type="region of interest" description="Disordered" evidence="7">
    <location>
        <begin position="159"/>
        <end position="294"/>
    </location>
</feature>
<name>A0A7I8KPC0_SPIIN</name>
<evidence type="ECO:0000256" key="6">
    <source>
        <dbReference type="SAM" id="Coils"/>
    </source>
</evidence>
<keyword evidence="4" id="KW-0804">Transcription</keyword>
<evidence type="ECO:0000256" key="1">
    <source>
        <dbReference type="ARBA" id="ARBA00005510"/>
    </source>
</evidence>
<evidence type="ECO:0000256" key="4">
    <source>
        <dbReference type="ARBA" id="ARBA00023163"/>
    </source>
</evidence>
<dbReference type="EMBL" id="LR746270">
    <property type="protein sequence ID" value="CAA7399650.1"/>
    <property type="molecule type" value="Genomic_DNA"/>
</dbReference>
<evidence type="ECO:0000313" key="9">
    <source>
        <dbReference type="EMBL" id="CAA7399650.1"/>
    </source>
</evidence>
<feature type="domain" description="BHLH" evidence="8">
    <location>
        <begin position="3"/>
        <end position="53"/>
    </location>
</feature>
<dbReference type="InterPro" id="IPR011598">
    <property type="entry name" value="bHLH_dom"/>
</dbReference>
<evidence type="ECO:0000313" key="10">
    <source>
        <dbReference type="Proteomes" id="UP000663760"/>
    </source>
</evidence>
<dbReference type="InterPro" id="IPR044579">
    <property type="entry name" value="bHLH11/121"/>
</dbReference>
<dbReference type="PANTHER" id="PTHR47001">
    <property type="entry name" value="TRANSCRIPTION FACTOR BHLH121"/>
    <property type="match status" value="1"/>
</dbReference>
<organism evidence="9 10">
    <name type="scientific">Spirodela intermedia</name>
    <name type="common">Intermediate duckweed</name>
    <dbReference type="NCBI Taxonomy" id="51605"/>
    <lineage>
        <taxon>Eukaryota</taxon>
        <taxon>Viridiplantae</taxon>
        <taxon>Streptophyta</taxon>
        <taxon>Embryophyta</taxon>
        <taxon>Tracheophyta</taxon>
        <taxon>Spermatophyta</taxon>
        <taxon>Magnoliopsida</taxon>
        <taxon>Liliopsida</taxon>
        <taxon>Araceae</taxon>
        <taxon>Lemnoideae</taxon>
        <taxon>Spirodela</taxon>
    </lineage>
</organism>
<feature type="compositionally biased region" description="Polar residues" evidence="7">
    <location>
        <begin position="186"/>
        <end position="195"/>
    </location>
</feature>
<comment type="similarity">
    <text evidence="1">Belongs to the bHLH protein family.</text>
</comment>
<dbReference type="InterPro" id="IPR057075">
    <property type="entry name" value="bHLH_IRO3"/>
</dbReference>
<dbReference type="Pfam" id="PF23177">
    <property type="entry name" value="bHLH_IRO3"/>
    <property type="match status" value="1"/>
</dbReference>
<dbReference type="SMART" id="SM00353">
    <property type="entry name" value="HLH"/>
    <property type="match status" value="1"/>
</dbReference>
<keyword evidence="5" id="KW-0539">Nucleus</keyword>
<gene>
    <name evidence="9" type="ORF">SI8410_07010320</name>
</gene>
<feature type="coiled-coil region" evidence="6">
    <location>
        <begin position="2"/>
        <end position="98"/>
    </location>
</feature>
<dbReference type="GO" id="GO:0046983">
    <property type="term" value="F:protein dimerization activity"/>
    <property type="evidence" value="ECO:0007669"/>
    <property type="project" value="InterPro"/>
</dbReference>
<evidence type="ECO:0000256" key="7">
    <source>
        <dbReference type="SAM" id="MobiDB-lite"/>
    </source>
</evidence>
<reference evidence="9" key="1">
    <citation type="submission" date="2020-02" db="EMBL/GenBank/DDBJ databases">
        <authorList>
            <person name="Scholz U."/>
            <person name="Mascher M."/>
            <person name="Fiebig A."/>
        </authorList>
    </citation>
    <scope>NUCLEOTIDE SEQUENCE</scope>
</reference>
<sequence>MAARKVQKADREKLRRDRLNEQFLELGSALDPDRPKNDKATILSDTIQMLKDLMAQVNKLKSEYESLSEESSELTQEKNELREEKATLKSEIDVLSAQYQQRLRVVFPWAAMDASVVMGPPQPYPFPMPVPIPSGPMAVHPSLQPYPFFHGGQTHGSMPNPFMSYPNPCNLHAEQPSSALRPHNPQPGSNRSHGSGKNDAGGKLPDRQCRSSAEKGDSFSDVATELELKTPGSALPVSKLPSRGQDAKAKKGEMWQSPKKSGGAAGEATSSSRCSSSVQDSSSSNGDYGSVAEE</sequence>
<feature type="compositionally biased region" description="Low complexity" evidence="7">
    <location>
        <begin position="266"/>
        <end position="284"/>
    </location>
</feature>
<dbReference type="InterPro" id="IPR036638">
    <property type="entry name" value="HLH_DNA-bd_sf"/>
</dbReference>
<keyword evidence="2" id="KW-0805">Transcription regulation</keyword>
<dbReference type="GO" id="GO:0003700">
    <property type="term" value="F:DNA-binding transcription factor activity"/>
    <property type="evidence" value="ECO:0007669"/>
    <property type="project" value="InterPro"/>
</dbReference>
<keyword evidence="3" id="KW-0238">DNA-binding</keyword>
<keyword evidence="10" id="KW-1185">Reference proteome</keyword>